<feature type="transmembrane region" description="Helical" evidence="1">
    <location>
        <begin position="6"/>
        <end position="23"/>
    </location>
</feature>
<proteinExistence type="predicted"/>
<dbReference type="EMBL" id="CDNC01000049">
    <property type="protein sequence ID" value="CEM63150.1"/>
    <property type="molecule type" value="Genomic_DNA"/>
</dbReference>
<feature type="transmembrane region" description="Helical" evidence="1">
    <location>
        <begin position="30"/>
        <end position="51"/>
    </location>
</feature>
<keyword evidence="1" id="KW-0472">Membrane</keyword>
<gene>
    <name evidence="2" type="ORF">TPHV1_70013</name>
</gene>
<organism evidence="2 3">
    <name type="scientific">Treponema phagedenis</name>
    <dbReference type="NCBI Taxonomy" id="162"/>
    <lineage>
        <taxon>Bacteria</taxon>
        <taxon>Pseudomonadati</taxon>
        <taxon>Spirochaetota</taxon>
        <taxon>Spirochaetia</taxon>
        <taxon>Spirochaetales</taxon>
        <taxon>Treponemataceae</taxon>
        <taxon>Treponema</taxon>
    </lineage>
</organism>
<evidence type="ECO:0000313" key="2">
    <source>
        <dbReference type="EMBL" id="CEM63150.1"/>
    </source>
</evidence>
<keyword evidence="1" id="KW-1133">Transmembrane helix</keyword>
<evidence type="ECO:0000313" key="3">
    <source>
        <dbReference type="Proteomes" id="UP000042527"/>
    </source>
</evidence>
<keyword evidence="1" id="KW-0812">Transmembrane</keyword>
<keyword evidence="3" id="KW-1185">Reference proteome</keyword>
<name>A0A0B7H1P5_TREPH</name>
<sequence length="72" mass="8892">MSSVFYVFFMFAIITLVYVHKIYRKRSFIAIFKLRVLFFIISPFFYILTLLDHEGFLWYAYIRCFLNIEVKQ</sequence>
<accession>A0A0B7H1P5</accession>
<dbReference type="AlphaFoldDB" id="A0A0B7H1P5"/>
<evidence type="ECO:0000256" key="1">
    <source>
        <dbReference type="SAM" id="Phobius"/>
    </source>
</evidence>
<protein>
    <submittedName>
        <fullName evidence="2">Uncharacterized protein</fullName>
    </submittedName>
</protein>
<reference evidence="3" key="1">
    <citation type="submission" date="2015-01" db="EMBL/GenBank/DDBJ databases">
        <authorList>
            <person name="Manzoor Shahid"/>
            <person name="Zubair Saima"/>
        </authorList>
    </citation>
    <scope>NUCLEOTIDE SEQUENCE [LARGE SCALE GENOMIC DNA]</scope>
    <source>
        <strain evidence="3">V1</strain>
    </source>
</reference>
<dbReference type="Proteomes" id="UP000042527">
    <property type="component" value="Unassembled WGS sequence"/>
</dbReference>